<dbReference type="Proteomes" id="UP000813463">
    <property type="component" value="Chromosome 2"/>
</dbReference>
<dbReference type="GeneID" id="130467934"/>
<sequence>MQIIILVLSYCFHVCPKESFVIFRVVKDDQPVSYRTATAKPVYQWIIKPQSVAKTNEMFLPGRMSFIYDMVGCKTLCVD</sequence>
<proteinExistence type="predicted"/>
<dbReference type="InterPro" id="IPR012916">
    <property type="entry name" value="RED_N"/>
</dbReference>
<evidence type="ECO:0000313" key="2">
    <source>
        <dbReference type="Proteomes" id="UP000813463"/>
    </source>
</evidence>
<protein>
    <submittedName>
        <fullName evidence="3">Suppressor of mec-8 and unc-52 protein homolog 2-like</fullName>
    </submittedName>
</protein>
<evidence type="ECO:0000259" key="1">
    <source>
        <dbReference type="Pfam" id="PF07808"/>
    </source>
</evidence>
<name>A0ABM3RBP6_SPIOL</name>
<reference evidence="2" key="1">
    <citation type="journal article" date="2021" name="Nat. Commun.">
        <title>Genomic analyses provide insights into spinach domestication and the genetic basis of agronomic traits.</title>
        <authorList>
            <person name="Cai X."/>
            <person name="Sun X."/>
            <person name="Xu C."/>
            <person name="Sun H."/>
            <person name="Wang X."/>
            <person name="Ge C."/>
            <person name="Zhang Z."/>
            <person name="Wang Q."/>
            <person name="Fei Z."/>
            <person name="Jiao C."/>
            <person name="Wang Q."/>
        </authorList>
    </citation>
    <scope>NUCLEOTIDE SEQUENCE [LARGE SCALE GENOMIC DNA]</scope>
    <source>
        <strain evidence="2">cv. Varoflay</strain>
    </source>
</reference>
<reference evidence="3" key="2">
    <citation type="submission" date="2025-08" db="UniProtKB">
        <authorList>
            <consortium name="RefSeq"/>
        </authorList>
    </citation>
    <scope>IDENTIFICATION</scope>
    <source>
        <tissue evidence="3">Leaf</tissue>
    </source>
</reference>
<dbReference type="RefSeq" id="XP_056693031.1">
    <property type="nucleotide sequence ID" value="XM_056837053.1"/>
</dbReference>
<organism evidence="2 3">
    <name type="scientific">Spinacia oleracea</name>
    <name type="common">Spinach</name>
    <dbReference type="NCBI Taxonomy" id="3562"/>
    <lineage>
        <taxon>Eukaryota</taxon>
        <taxon>Viridiplantae</taxon>
        <taxon>Streptophyta</taxon>
        <taxon>Embryophyta</taxon>
        <taxon>Tracheophyta</taxon>
        <taxon>Spermatophyta</taxon>
        <taxon>Magnoliopsida</taxon>
        <taxon>eudicotyledons</taxon>
        <taxon>Gunneridae</taxon>
        <taxon>Pentapetalae</taxon>
        <taxon>Caryophyllales</taxon>
        <taxon>Chenopodiaceae</taxon>
        <taxon>Chenopodioideae</taxon>
        <taxon>Anserineae</taxon>
        <taxon>Spinacia</taxon>
    </lineage>
</organism>
<evidence type="ECO:0000313" key="3">
    <source>
        <dbReference type="RefSeq" id="XP_056693031.1"/>
    </source>
</evidence>
<gene>
    <name evidence="3" type="primary">LOC130467934</name>
</gene>
<accession>A0ABM3RBP6</accession>
<dbReference type="Pfam" id="PF07808">
    <property type="entry name" value="RED_N"/>
    <property type="match status" value="1"/>
</dbReference>
<keyword evidence="2" id="KW-1185">Reference proteome</keyword>
<feature type="domain" description="RED-like N-terminal" evidence="1">
    <location>
        <begin position="27"/>
        <end position="70"/>
    </location>
</feature>